<reference evidence="3" key="1">
    <citation type="submission" date="2016-10" db="EMBL/GenBank/DDBJ databases">
        <authorList>
            <person name="Varghese N."/>
            <person name="Submissions S."/>
        </authorList>
    </citation>
    <scope>NUCLEOTIDE SEQUENCE [LARGE SCALE GENOMIC DNA]</scope>
    <source>
        <strain evidence="3">BL36</strain>
    </source>
</reference>
<feature type="signal peptide" evidence="1">
    <location>
        <begin position="1"/>
        <end position="19"/>
    </location>
</feature>
<sequence length="82" mass="9100">MRGCLSLAACLGSVLAASAAEPLTIERLSADGWEIAGYTGTFDNRSSLILFRRKDTKYLVQCSILYDVTRNPRVITNCYELH</sequence>
<dbReference type="EMBL" id="FOTK01000020">
    <property type="protein sequence ID" value="SFM13583.1"/>
    <property type="molecule type" value="Genomic_DNA"/>
</dbReference>
<evidence type="ECO:0000313" key="3">
    <source>
        <dbReference type="Proteomes" id="UP000199048"/>
    </source>
</evidence>
<evidence type="ECO:0000313" key="2">
    <source>
        <dbReference type="EMBL" id="SFM13583.1"/>
    </source>
</evidence>
<organism evidence="2 3">
    <name type="scientific">Methylobacterium pseudosasicola</name>
    <dbReference type="NCBI Taxonomy" id="582667"/>
    <lineage>
        <taxon>Bacteria</taxon>
        <taxon>Pseudomonadati</taxon>
        <taxon>Pseudomonadota</taxon>
        <taxon>Alphaproteobacteria</taxon>
        <taxon>Hyphomicrobiales</taxon>
        <taxon>Methylobacteriaceae</taxon>
        <taxon>Methylobacterium</taxon>
    </lineage>
</organism>
<name>A0A1I4NEF3_9HYPH</name>
<proteinExistence type="predicted"/>
<evidence type="ECO:0000256" key="1">
    <source>
        <dbReference type="SAM" id="SignalP"/>
    </source>
</evidence>
<keyword evidence="1" id="KW-0732">Signal</keyword>
<keyword evidence="3" id="KW-1185">Reference proteome</keyword>
<protein>
    <submittedName>
        <fullName evidence="2">Uncharacterized protein</fullName>
    </submittedName>
</protein>
<gene>
    <name evidence="2" type="ORF">SAMN05192568_102075</name>
</gene>
<dbReference type="OrthoDB" id="7933296at2"/>
<dbReference type="AlphaFoldDB" id="A0A1I4NEF3"/>
<dbReference type="RefSeq" id="WP_092043084.1">
    <property type="nucleotide sequence ID" value="NZ_FOTK01000020.1"/>
</dbReference>
<dbReference type="STRING" id="582667.SAMN05192568_102075"/>
<accession>A0A1I4NEF3</accession>
<dbReference type="Proteomes" id="UP000199048">
    <property type="component" value="Unassembled WGS sequence"/>
</dbReference>
<feature type="chain" id="PRO_5011447588" evidence="1">
    <location>
        <begin position="20"/>
        <end position="82"/>
    </location>
</feature>